<keyword evidence="4" id="KW-0317">Glutathione biosynthesis</keyword>
<dbReference type="Gene3D" id="3.60.20.40">
    <property type="match status" value="1"/>
</dbReference>
<keyword evidence="6" id="KW-1185">Reference proteome</keyword>
<dbReference type="NCBIfam" id="TIGR00066">
    <property type="entry name" value="g_glut_trans"/>
    <property type="match status" value="1"/>
</dbReference>
<keyword evidence="4 5" id="KW-0012">Acyltransferase</keyword>
<dbReference type="Gene3D" id="1.10.246.130">
    <property type="match status" value="1"/>
</dbReference>
<comment type="similarity">
    <text evidence="4">Belongs to the gamma-glutamyltransferase family.</text>
</comment>
<accession>A0ABU0J7E2</accession>
<evidence type="ECO:0000256" key="4">
    <source>
        <dbReference type="RuleBase" id="RU368036"/>
    </source>
</evidence>
<dbReference type="InterPro" id="IPR043137">
    <property type="entry name" value="GGT_ssub_C"/>
</dbReference>
<dbReference type="InterPro" id="IPR052896">
    <property type="entry name" value="GGT-like_enzyme"/>
</dbReference>
<evidence type="ECO:0000313" key="5">
    <source>
        <dbReference type="EMBL" id="MDQ0469112.1"/>
    </source>
</evidence>
<dbReference type="EC" id="3.4.19.13" evidence="4"/>
<dbReference type="InterPro" id="IPR000101">
    <property type="entry name" value="GGT_peptidase"/>
</dbReference>
<dbReference type="PRINTS" id="PR01210">
    <property type="entry name" value="GGTRANSPTASE"/>
</dbReference>
<evidence type="ECO:0000256" key="3">
    <source>
        <dbReference type="ARBA" id="ARBA00047417"/>
    </source>
</evidence>
<comment type="catalytic activity">
    <reaction evidence="1 4">
        <text>an S-substituted glutathione + H2O = an S-substituted L-cysteinylglycine + L-glutamate</text>
        <dbReference type="Rhea" id="RHEA:59468"/>
        <dbReference type="ChEBI" id="CHEBI:15377"/>
        <dbReference type="ChEBI" id="CHEBI:29985"/>
        <dbReference type="ChEBI" id="CHEBI:90779"/>
        <dbReference type="ChEBI" id="CHEBI:143103"/>
        <dbReference type="EC" id="3.4.19.13"/>
    </reaction>
</comment>
<organism evidence="5 6">
    <name type="scientific">Labrys wisconsinensis</name>
    <dbReference type="NCBI Taxonomy" id="425677"/>
    <lineage>
        <taxon>Bacteria</taxon>
        <taxon>Pseudomonadati</taxon>
        <taxon>Pseudomonadota</taxon>
        <taxon>Alphaproteobacteria</taxon>
        <taxon>Hyphomicrobiales</taxon>
        <taxon>Xanthobacteraceae</taxon>
        <taxon>Labrys</taxon>
    </lineage>
</organism>
<sequence>MRDFQFPGRSPVRATEAMVATSHPLASAAALAVLREGGHAMDAAVCAAAVLAVVEPQSTGIGGDCFCLYVPRGEGEVIAFNGSGRAPAAAEAEWYRERGFTAIPTYSAHAVTIPGAIDAWCRLLADHGRLPPDRILAPAIAYAEKGYVVHDRVAADWHEAAARLARDEAAARIFLPAGTAPVAGTVHRQPELAATLRLIAAEGRRGFYEGRVAEDLVGRLRQAGGLHTLEDFAAAAGDYVRPVTTRYRDVDVWQMPPSNQGLTALIMLNILGGFDLGGLDPLGAERLHLEVEAGRLAYAIRNALIADPDHAAVPVAALLSAARADALRATIDRERAMTDLPPVPMEPSDTVYLSVVDRDRNAVSFINSTYHSFGSGLVGASSGVVLQNRGAGFRLDPGHPNRIAPRKRPLHTIMPGMAMRGGRVIAPFGVMGGDYQPFGQVHVLTNVVDYGMDPQAAIDLARVFYEDGAVVAERGVPAAAVEGLKARGHAVAPAHEPLGGGQMILVDWDKGTLTGGSDPRKDGAALGF</sequence>
<dbReference type="EMBL" id="JAUSVX010000003">
    <property type="protein sequence ID" value="MDQ0469112.1"/>
    <property type="molecule type" value="Genomic_DNA"/>
</dbReference>
<keyword evidence="4 5" id="KW-0808">Transferase</keyword>
<keyword evidence="4 5" id="KW-0378">Hydrolase</keyword>
<proteinExistence type="inferred from homology"/>
<evidence type="ECO:0000256" key="2">
    <source>
        <dbReference type="ARBA" id="ARBA00001089"/>
    </source>
</evidence>
<keyword evidence="4" id="KW-0865">Zymogen</keyword>
<dbReference type="Proteomes" id="UP001242480">
    <property type="component" value="Unassembled WGS sequence"/>
</dbReference>
<dbReference type="InterPro" id="IPR043138">
    <property type="entry name" value="GGT_lsub"/>
</dbReference>
<gene>
    <name evidence="5" type="ORF">QO011_002123</name>
</gene>
<dbReference type="InterPro" id="IPR029055">
    <property type="entry name" value="Ntn_hydrolases_N"/>
</dbReference>
<dbReference type="SUPFAM" id="SSF56235">
    <property type="entry name" value="N-terminal nucleophile aminohydrolases (Ntn hydrolases)"/>
    <property type="match status" value="1"/>
</dbReference>
<comment type="caution">
    <text evidence="5">The sequence shown here is derived from an EMBL/GenBank/DDBJ whole genome shotgun (WGS) entry which is preliminary data.</text>
</comment>
<evidence type="ECO:0000256" key="1">
    <source>
        <dbReference type="ARBA" id="ARBA00001049"/>
    </source>
</evidence>
<reference evidence="5 6" key="1">
    <citation type="submission" date="2023-07" db="EMBL/GenBank/DDBJ databases">
        <title>Genomic Encyclopedia of Type Strains, Phase IV (KMG-IV): sequencing the most valuable type-strain genomes for metagenomic binning, comparative biology and taxonomic classification.</title>
        <authorList>
            <person name="Goeker M."/>
        </authorList>
    </citation>
    <scope>NUCLEOTIDE SEQUENCE [LARGE SCALE GENOMIC DNA]</scope>
    <source>
        <strain evidence="5 6">DSM 19619</strain>
    </source>
</reference>
<name>A0ABU0J7E2_9HYPH</name>
<dbReference type="GO" id="GO:0036374">
    <property type="term" value="F:glutathione hydrolase activity"/>
    <property type="evidence" value="ECO:0007669"/>
    <property type="project" value="UniProtKB-EC"/>
</dbReference>
<comment type="subunit">
    <text evidence="4">This enzyme consists of two polypeptide chains, which are synthesized in precursor form from a single polypeptide.</text>
</comment>
<dbReference type="EC" id="2.3.2.2" evidence="4"/>
<comment type="PTM">
    <text evidence="4">Cleaved by autocatalysis into a large and a small subunit.</text>
</comment>
<dbReference type="RefSeq" id="WP_307271338.1">
    <property type="nucleotide sequence ID" value="NZ_JAUSVX010000003.1"/>
</dbReference>
<evidence type="ECO:0000313" key="6">
    <source>
        <dbReference type="Proteomes" id="UP001242480"/>
    </source>
</evidence>
<comment type="pathway">
    <text evidence="4">Sulfur metabolism; glutathione metabolism.</text>
</comment>
<dbReference type="PANTHER" id="PTHR43881:SF1">
    <property type="entry name" value="GAMMA-GLUTAMYLTRANSPEPTIDASE (AFU_ORTHOLOGUE AFUA_4G13580)"/>
    <property type="match status" value="1"/>
</dbReference>
<dbReference type="PANTHER" id="PTHR43881">
    <property type="entry name" value="GAMMA-GLUTAMYLTRANSPEPTIDASE (AFU_ORTHOLOGUE AFUA_4G13580)"/>
    <property type="match status" value="1"/>
</dbReference>
<comment type="catalytic activity">
    <reaction evidence="2 4">
        <text>glutathione + H2O = L-cysteinylglycine + L-glutamate</text>
        <dbReference type="Rhea" id="RHEA:28807"/>
        <dbReference type="ChEBI" id="CHEBI:15377"/>
        <dbReference type="ChEBI" id="CHEBI:29985"/>
        <dbReference type="ChEBI" id="CHEBI:57925"/>
        <dbReference type="ChEBI" id="CHEBI:61694"/>
        <dbReference type="EC" id="3.4.19.13"/>
    </reaction>
</comment>
<comment type="catalytic activity">
    <reaction evidence="3 4">
        <text>an N-terminal (5-L-glutamyl)-[peptide] + an alpha-amino acid = 5-L-glutamyl amino acid + an N-terminal L-alpha-aminoacyl-[peptide]</text>
        <dbReference type="Rhea" id="RHEA:23904"/>
        <dbReference type="Rhea" id="RHEA-COMP:9780"/>
        <dbReference type="Rhea" id="RHEA-COMP:9795"/>
        <dbReference type="ChEBI" id="CHEBI:77644"/>
        <dbReference type="ChEBI" id="CHEBI:78597"/>
        <dbReference type="ChEBI" id="CHEBI:78599"/>
        <dbReference type="ChEBI" id="CHEBI:78608"/>
        <dbReference type="EC" id="2.3.2.2"/>
    </reaction>
</comment>
<protein>
    <recommendedName>
        <fullName evidence="4">Glutathione hydrolase proenzyme</fullName>
        <ecNumber evidence="4">2.3.2.2</ecNumber>
        <ecNumber evidence="4">3.4.19.13</ecNumber>
    </recommendedName>
    <component>
        <recommendedName>
            <fullName evidence="4">Glutathione hydrolase large chain</fullName>
        </recommendedName>
    </component>
    <component>
        <recommendedName>
            <fullName evidence="4">Glutathione hydrolase small chain</fullName>
        </recommendedName>
    </component>
</protein>
<dbReference type="Pfam" id="PF01019">
    <property type="entry name" value="G_glu_transpept"/>
    <property type="match status" value="1"/>
</dbReference>
<dbReference type="GO" id="GO:0103068">
    <property type="term" value="F:leukotriene C4 gamma-glutamyl transferase activity"/>
    <property type="evidence" value="ECO:0007669"/>
    <property type="project" value="UniProtKB-EC"/>
</dbReference>